<proteinExistence type="predicted"/>
<dbReference type="Proteomes" id="UP000184184">
    <property type="component" value="Unassembled WGS sequence"/>
</dbReference>
<keyword evidence="2" id="KW-1185">Reference proteome</keyword>
<dbReference type="RefSeq" id="WP_170862691.1">
    <property type="nucleotide sequence ID" value="NZ_FRCZ01000004.1"/>
</dbReference>
<sequence length="50" mass="5959">MDSNDFIFTKEICENKLDHLINIVEKMEYTLETKISPDKTYSFWKNKEGA</sequence>
<dbReference type="STRING" id="1027249.SAMN05216179_2397"/>
<accession>A0A1M7PP73</accession>
<protein>
    <submittedName>
        <fullName evidence="1">Uncharacterized protein</fullName>
    </submittedName>
</protein>
<name>A0A1M7PP73_9BACI</name>
<dbReference type="AlphaFoldDB" id="A0A1M7PP73"/>
<gene>
    <name evidence="1" type="ORF">SAMN05216179_2397</name>
</gene>
<reference evidence="1 2" key="1">
    <citation type="submission" date="2016-11" db="EMBL/GenBank/DDBJ databases">
        <authorList>
            <person name="Jaros S."/>
            <person name="Januszkiewicz K."/>
            <person name="Wedrychowicz H."/>
        </authorList>
    </citation>
    <scope>NUCLEOTIDE SEQUENCE [LARGE SCALE GENOMIC DNA]</scope>
    <source>
        <strain evidence="1 2">CGMCC 1.10681</strain>
    </source>
</reference>
<evidence type="ECO:0000313" key="1">
    <source>
        <dbReference type="EMBL" id="SHN19128.1"/>
    </source>
</evidence>
<dbReference type="EMBL" id="FRCZ01000004">
    <property type="protein sequence ID" value="SHN19128.1"/>
    <property type="molecule type" value="Genomic_DNA"/>
</dbReference>
<organism evidence="1 2">
    <name type="scientific">Gracilibacillus kekensis</name>
    <dbReference type="NCBI Taxonomy" id="1027249"/>
    <lineage>
        <taxon>Bacteria</taxon>
        <taxon>Bacillati</taxon>
        <taxon>Bacillota</taxon>
        <taxon>Bacilli</taxon>
        <taxon>Bacillales</taxon>
        <taxon>Bacillaceae</taxon>
        <taxon>Gracilibacillus</taxon>
    </lineage>
</organism>
<evidence type="ECO:0000313" key="2">
    <source>
        <dbReference type="Proteomes" id="UP000184184"/>
    </source>
</evidence>